<name>A0A0F9YNT2_9BACT</name>
<dbReference type="AlphaFoldDB" id="A0A0F9YNT2"/>
<protein>
    <submittedName>
        <fullName evidence="2">Uncharacterized protein</fullName>
    </submittedName>
</protein>
<reference evidence="2 3" key="1">
    <citation type="journal article" date="2015" name="Nature">
        <title>rRNA introns, odd ribosomes, and small enigmatic genomes across a large radiation of phyla.</title>
        <authorList>
            <person name="Brown C.T."/>
            <person name="Hug L.A."/>
            <person name="Thomas B.C."/>
            <person name="Sharon I."/>
            <person name="Castelle C.J."/>
            <person name="Singh A."/>
            <person name="Wilkins M.J."/>
            <person name="Williams K.H."/>
            <person name="Banfield J.F."/>
        </authorList>
    </citation>
    <scope>NUCLEOTIDE SEQUENCE [LARGE SCALE GENOMIC DNA]</scope>
</reference>
<sequence>MNLDFKPIFSQSILIIKENIREIVILSFISTYFVFQTTKMAQLIEQINNIPTILLALLAVISPLLFLIFHLLLLFIIINKEVGLNAPYLKMIQYIFTRLISISVTGILNWLIVLFGYFLFIIPGIIWSFTYSQAYLFSLIDGMGPIKALKTSKISTNKNKRKLFNLYFLFGLIYGLPELFLSILVKLLNLPNIVLIFMQVFTSYLLLVNNYVIWKILKQNMNSQNLTQQ</sequence>
<keyword evidence="1" id="KW-0812">Transmembrane</keyword>
<feature type="transmembrane region" description="Helical" evidence="1">
    <location>
        <begin position="193"/>
        <end position="214"/>
    </location>
</feature>
<evidence type="ECO:0000313" key="2">
    <source>
        <dbReference type="EMBL" id="KKP33063.1"/>
    </source>
</evidence>
<comment type="caution">
    <text evidence="2">The sequence shown here is derived from an EMBL/GenBank/DDBJ whole genome shotgun (WGS) entry which is preliminary data.</text>
</comment>
<keyword evidence="1" id="KW-1133">Transmembrane helix</keyword>
<evidence type="ECO:0000313" key="3">
    <source>
        <dbReference type="Proteomes" id="UP000034349"/>
    </source>
</evidence>
<accession>A0A0F9YNT2</accession>
<feature type="transmembrane region" description="Helical" evidence="1">
    <location>
        <begin position="99"/>
        <end position="119"/>
    </location>
</feature>
<feature type="transmembrane region" description="Helical" evidence="1">
    <location>
        <begin position="50"/>
        <end position="78"/>
    </location>
</feature>
<feature type="transmembrane region" description="Helical" evidence="1">
    <location>
        <begin position="164"/>
        <end position="187"/>
    </location>
</feature>
<organism evidence="2 3">
    <name type="scientific">Candidatus Roizmanbacteria bacterium GW2011_GWA2_32_13</name>
    <dbReference type="NCBI Taxonomy" id="1618475"/>
    <lineage>
        <taxon>Bacteria</taxon>
        <taxon>Candidatus Roizmaniibacteriota</taxon>
    </lineage>
</organism>
<dbReference type="EMBL" id="LBOK01000050">
    <property type="protein sequence ID" value="KKP33063.1"/>
    <property type="molecule type" value="Genomic_DNA"/>
</dbReference>
<feature type="transmembrane region" description="Helical" evidence="1">
    <location>
        <begin position="20"/>
        <end position="38"/>
    </location>
</feature>
<evidence type="ECO:0000256" key="1">
    <source>
        <dbReference type="SAM" id="Phobius"/>
    </source>
</evidence>
<keyword evidence="1" id="KW-0472">Membrane</keyword>
<feature type="transmembrane region" description="Helical" evidence="1">
    <location>
        <begin position="125"/>
        <end position="143"/>
    </location>
</feature>
<gene>
    <name evidence="2" type="ORF">UR23_C0050G0006</name>
</gene>
<proteinExistence type="predicted"/>
<dbReference type="Proteomes" id="UP000034349">
    <property type="component" value="Unassembled WGS sequence"/>
</dbReference>